<proteinExistence type="predicted"/>
<keyword evidence="3" id="KW-1003">Cell membrane</keyword>
<feature type="transmembrane region" description="Helical" evidence="9">
    <location>
        <begin position="409"/>
        <end position="429"/>
    </location>
</feature>
<dbReference type="InterPro" id="IPR011527">
    <property type="entry name" value="ABC1_TM_dom"/>
</dbReference>
<feature type="domain" description="ABC transmembrane type-1" evidence="11">
    <location>
        <begin position="943"/>
        <end position="1183"/>
    </location>
</feature>
<dbReference type="FunFam" id="1.20.1560.10:FF:000066">
    <property type="entry name" value="ABC multidrug transporter (Eurofung)"/>
    <property type="match status" value="1"/>
</dbReference>
<dbReference type="SMART" id="SM00382">
    <property type="entry name" value="AAA"/>
    <property type="match status" value="2"/>
</dbReference>
<gene>
    <name evidence="12" type="ORF">CCHR01_19126</name>
</gene>
<dbReference type="PROSITE" id="PS00211">
    <property type="entry name" value="ABC_TRANSPORTER_1"/>
    <property type="match status" value="2"/>
</dbReference>
<evidence type="ECO:0000256" key="6">
    <source>
        <dbReference type="ARBA" id="ARBA00022840"/>
    </source>
</evidence>
<evidence type="ECO:0000256" key="1">
    <source>
        <dbReference type="ARBA" id="ARBA00004651"/>
    </source>
</evidence>
<feature type="transmembrane region" description="Helical" evidence="9">
    <location>
        <begin position="31"/>
        <end position="51"/>
    </location>
</feature>
<feature type="transmembrane region" description="Helical" evidence="9">
    <location>
        <begin position="63"/>
        <end position="84"/>
    </location>
</feature>
<keyword evidence="4 9" id="KW-0812">Transmembrane</keyword>
<dbReference type="InterPro" id="IPR003439">
    <property type="entry name" value="ABC_transporter-like_ATP-bd"/>
</dbReference>
<dbReference type="Gene3D" id="1.20.1560.10">
    <property type="entry name" value="ABC transporter type 1, transmembrane domain"/>
    <property type="match status" value="2"/>
</dbReference>
<keyword evidence="5" id="KW-0547">Nucleotide-binding</keyword>
<evidence type="ECO:0000313" key="12">
    <source>
        <dbReference type="EMBL" id="KAK1838251.1"/>
    </source>
</evidence>
<accession>A0AAD8ZYU1</accession>
<feature type="transmembrane region" description="Helical" evidence="9">
    <location>
        <begin position="940"/>
        <end position="968"/>
    </location>
</feature>
<feature type="transmembrane region" description="Helical" evidence="9">
    <location>
        <begin position="96"/>
        <end position="115"/>
    </location>
</feature>
<dbReference type="SUPFAM" id="SSF90123">
    <property type="entry name" value="ABC transporter transmembrane region"/>
    <property type="match status" value="2"/>
</dbReference>
<dbReference type="InterPro" id="IPR017871">
    <property type="entry name" value="ABC_transporter-like_CS"/>
</dbReference>
<feature type="transmembrane region" description="Helical" evidence="9">
    <location>
        <begin position="127"/>
        <end position="147"/>
    </location>
</feature>
<evidence type="ECO:0000256" key="9">
    <source>
        <dbReference type="SAM" id="Phobius"/>
    </source>
</evidence>
<dbReference type="EMBL" id="JAQOWY010000870">
    <property type="protein sequence ID" value="KAK1838251.1"/>
    <property type="molecule type" value="Genomic_DNA"/>
</dbReference>
<dbReference type="Gene3D" id="3.40.50.300">
    <property type="entry name" value="P-loop containing nucleotide triphosphate hydrolases"/>
    <property type="match status" value="2"/>
</dbReference>
<keyword evidence="7 9" id="KW-1133">Transmembrane helix</keyword>
<evidence type="ECO:0000256" key="7">
    <source>
        <dbReference type="ARBA" id="ARBA00022989"/>
    </source>
</evidence>
<evidence type="ECO:0000256" key="8">
    <source>
        <dbReference type="ARBA" id="ARBA00023136"/>
    </source>
</evidence>
<evidence type="ECO:0000256" key="4">
    <source>
        <dbReference type="ARBA" id="ARBA00022692"/>
    </source>
</evidence>
<feature type="transmembrane region" description="Helical" evidence="9">
    <location>
        <begin position="1046"/>
        <end position="1063"/>
    </location>
</feature>
<dbReference type="Pfam" id="PF24357">
    <property type="entry name" value="TMD0_ABC"/>
    <property type="match status" value="1"/>
</dbReference>
<sequence>MSSTCLNDDSLGPGVQGCRGNFDFTLRFERIFLAIIPAAVFVALSLPRIAYLTKKPRIVGAKTVQAIKLAAITVFATLQFVLLIHQTTTTSMRIDGFAISASTLAFVAALFMLGLSYAEHCRAPRPSILLTAYIFLQILFDMVQTRTSWLMARTFSTQLFARLFTASSAVKIVILLVETQSKTRWICWAAEDHSPEETSGLFSLGVYWWLNRLFLHGYRNVLTVHDLYSLDQGMIAETMQIYLDTELEKGTFRNQKLGLAKALSKALAVPLLLPVAPRVALIGFKFSQPFFIQTLLDYLQDPKAPKSAGYGLIGAAAVIYAGVAVSTAFYSYFSQRAVYMSRGCLSAVIYKKTTGTKITVIGDAAAVTLMSTDVERVIRGLNGLHEFWATLIEVSLGCWLLERQLGVCFVAPLIVILICSGITVVTAQFTGRRQARWMSQIQKRVGLTANVISNMKSLRISGITAPVAEFVQNMRVEEIHYGTQFRWMLIITALAALAPMMISPAITFAFAASRLDTTTIFTSFSFLVLLNAPLGQLFQMVPAVIAGFTCLERIQKYLEADSRVDSRIDLRESSRPPFARVSEDTAFRDSSLEVIPLTPASKNRHRGTDSKGIMSSIYIVDGNFGWTSDKMVLRNITAAIPASKLTIVIGPVASGKSTLCKVLLGEIPHSTGLVSILSRNAAIGYCEETPFLFNATVKDNIVGYSTFNQTRYDEVIEACMLPTDLLLLPHGGDTKIGSNGIMLSGGQKQRVSLARALYLNCDLLIVDDIFSGLDNDTAGEVFRRVFGPDGVIRRRKATAVLCTHAIKYLPLADHIIALRSDGTLAEEGVFTDLIKDKKYVISVGATATDLDTGPKSYDTPANKEKAASGSRFKRTPAVAAELMEKSRQTGDMNVYVHYFRSLNSYAATIFVVGCVSYSMWNTFPTIWMKLWTEDTLNKSSAYYAGLFGLFKILQLLSLLVAGVAQIIWMASSSGALLHQQALQTVIHAPLGFFTSTDAGAVTNLFSQDMNLIDNELPTALLNAVISGFDAIAMAALIAVGSPYMSISYPFVIGFCWAVQKFYLRTSRQLRLLDLESKSPLYTHFLDTIKGVATIRAFGWVDKDITYNQHLLDTSQRPAYLLAMIQQWLVSAMHIMVAFIAVILVALATQLRTNSGFTGASLVTLMSWGETISMLLRFYTQLETSIGAVARIKNFAENVRSESLEGEDIEPAEDWPENGSIILKGVSASYSEYQEKSPHVDGIPATLALKDLTFSVQPGQKVAVCGRTGSGKSSLILLLLRLLDPLSSCSQNIKMDNIPCHRIDRATLRRRIIVVPQDPVFLPDGMTVKSNLDPFNNSSDTDCLSVLRLVQLSTFVEQRGNIHKGMNADDLSAGQKQLFSLGRAILRRKVKDMKSKGRSRGILLLDEVSSSVDHATDRLMQEIIKEEFGRYSIVMVAHRLDMVMDFFDAVIVIDKGRIVETGSPKKLVETKGSRFGELWAIENQGRSR</sequence>
<dbReference type="PROSITE" id="PS50893">
    <property type="entry name" value="ABC_TRANSPORTER_2"/>
    <property type="match status" value="2"/>
</dbReference>
<feature type="domain" description="ABC transmembrane type-1" evidence="11">
    <location>
        <begin position="279"/>
        <end position="546"/>
    </location>
</feature>
<dbReference type="CDD" id="cd03250">
    <property type="entry name" value="ABCC_MRP_domain1"/>
    <property type="match status" value="1"/>
</dbReference>
<dbReference type="Pfam" id="PF00664">
    <property type="entry name" value="ABC_membrane"/>
    <property type="match status" value="1"/>
</dbReference>
<dbReference type="PANTHER" id="PTHR24223">
    <property type="entry name" value="ATP-BINDING CASSETTE SUB-FAMILY C"/>
    <property type="match status" value="1"/>
</dbReference>
<protein>
    <submittedName>
        <fullName evidence="12">ABC multidrug transporter</fullName>
    </submittedName>
</protein>
<dbReference type="FunFam" id="1.20.1560.10:FF:000055">
    <property type="entry name" value="ABC multidrug transporter (Eurofung)"/>
    <property type="match status" value="1"/>
</dbReference>
<reference evidence="12" key="1">
    <citation type="submission" date="2023-01" db="EMBL/GenBank/DDBJ databases">
        <title>Colletotrichum chrysophilum M932 genome sequence.</title>
        <authorList>
            <person name="Baroncelli R."/>
        </authorList>
    </citation>
    <scope>NUCLEOTIDE SEQUENCE</scope>
    <source>
        <strain evidence="12">M932</strain>
    </source>
</reference>
<dbReference type="InterPro" id="IPR056227">
    <property type="entry name" value="TMD0_ABC"/>
</dbReference>
<evidence type="ECO:0000256" key="3">
    <source>
        <dbReference type="ARBA" id="ARBA00022475"/>
    </source>
</evidence>
<feature type="transmembrane region" description="Helical" evidence="9">
    <location>
        <begin position="310"/>
        <end position="333"/>
    </location>
</feature>
<evidence type="ECO:0000259" key="11">
    <source>
        <dbReference type="PROSITE" id="PS50929"/>
    </source>
</evidence>
<dbReference type="InterPro" id="IPR044746">
    <property type="entry name" value="ABCC_6TM_D1"/>
</dbReference>
<evidence type="ECO:0000256" key="5">
    <source>
        <dbReference type="ARBA" id="ARBA00022741"/>
    </source>
</evidence>
<dbReference type="InterPro" id="IPR044726">
    <property type="entry name" value="ABCC_6TM_D2"/>
</dbReference>
<keyword evidence="13" id="KW-1185">Reference proteome</keyword>
<feature type="transmembrane region" description="Helical" evidence="9">
    <location>
        <begin position="524"/>
        <end position="548"/>
    </location>
</feature>
<comment type="subcellular location">
    <subcellularLocation>
        <location evidence="1">Cell membrane</location>
        <topology evidence="1">Multi-pass membrane protein</topology>
    </subcellularLocation>
</comment>
<dbReference type="Pfam" id="PF00005">
    <property type="entry name" value="ABC_tran"/>
    <property type="match status" value="2"/>
</dbReference>
<feature type="transmembrane region" description="Helical" evidence="9">
    <location>
        <begin position="1127"/>
        <end position="1150"/>
    </location>
</feature>
<dbReference type="SUPFAM" id="SSF52540">
    <property type="entry name" value="P-loop containing nucleoside triphosphate hydrolases"/>
    <property type="match status" value="2"/>
</dbReference>
<feature type="transmembrane region" description="Helical" evidence="9">
    <location>
        <begin position="159"/>
        <end position="177"/>
    </location>
</feature>
<dbReference type="InterPro" id="IPR036640">
    <property type="entry name" value="ABC1_TM_sf"/>
</dbReference>
<dbReference type="PANTHER" id="PTHR24223:SF345">
    <property type="entry name" value="ABC MULTIDRUG TRANSPORTER (EUROFUNG)"/>
    <property type="match status" value="1"/>
</dbReference>
<dbReference type="Proteomes" id="UP001243330">
    <property type="component" value="Unassembled WGS sequence"/>
</dbReference>
<feature type="transmembrane region" description="Helical" evidence="9">
    <location>
        <begin position="487"/>
        <end position="512"/>
    </location>
</feature>
<comment type="caution">
    <text evidence="12">The sequence shown here is derived from an EMBL/GenBank/DDBJ whole genome shotgun (WGS) entry which is preliminary data.</text>
</comment>
<dbReference type="InterPro" id="IPR050173">
    <property type="entry name" value="ABC_transporter_C-like"/>
</dbReference>
<feature type="domain" description="ABC transporter" evidence="10">
    <location>
        <begin position="617"/>
        <end position="846"/>
    </location>
</feature>
<keyword evidence="8 9" id="KW-0472">Membrane</keyword>
<keyword evidence="6" id="KW-0067">ATP-binding</keyword>
<dbReference type="InterPro" id="IPR003593">
    <property type="entry name" value="AAA+_ATPase"/>
</dbReference>
<dbReference type="GO" id="GO:0005886">
    <property type="term" value="C:plasma membrane"/>
    <property type="evidence" value="ECO:0007669"/>
    <property type="project" value="UniProtKB-SubCell"/>
</dbReference>
<evidence type="ECO:0000259" key="10">
    <source>
        <dbReference type="PROSITE" id="PS50893"/>
    </source>
</evidence>
<dbReference type="GO" id="GO:0140359">
    <property type="term" value="F:ABC-type transporter activity"/>
    <property type="evidence" value="ECO:0007669"/>
    <property type="project" value="InterPro"/>
</dbReference>
<dbReference type="CDD" id="cd18580">
    <property type="entry name" value="ABC_6TM_ABCC_D2"/>
    <property type="match status" value="1"/>
</dbReference>
<dbReference type="InterPro" id="IPR027417">
    <property type="entry name" value="P-loop_NTPase"/>
</dbReference>
<keyword evidence="2" id="KW-0813">Transport</keyword>
<dbReference type="GO" id="GO:0005524">
    <property type="term" value="F:ATP binding"/>
    <property type="evidence" value="ECO:0007669"/>
    <property type="project" value="UniProtKB-KW"/>
</dbReference>
<dbReference type="PROSITE" id="PS50929">
    <property type="entry name" value="ABC_TM1F"/>
    <property type="match status" value="2"/>
</dbReference>
<dbReference type="CDD" id="cd18579">
    <property type="entry name" value="ABC_6TM_ABCC_D1"/>
    <property type="match status" value="1"/>
</dbReference>
<name>A0AAD8ZYU1_9PEZI</name>
<dbReference type="GO" id="GO:0016887">
    <property type="term" value="F:ATP hydrolysis activity"/>
    <property type="evidence" value="ECO:0007669"/>
    <property type="project" value="InterPro"/>
</dbReference>
<feature type="domain" description="ABC transporter" evidence="10">
    <location>
        <begin position="1222"/>
        <end position="1479"/>
    </location>
</feature>
<organism evidence="12 13">
    <name type="scientific">Colletotrichum chrysophilum</name>
    <dbReference type="NCBI Taxonomy" id="1836956"/>
    <lineage>
        <taxon>Eukaryota</taxon>
        <taxon>Fungi</taxon>
        <taxon>Dikarya</taxon>
        <taxon>Ascomycota</taxon>
        <taxon>Pezizomycotina</taxon>
        <taxon>Sordariomycetes</taxon>
        <taxon>Hypocreomycetidae</taxon>
        <taxon>Glomerellales</taxon>
        <taxon>Glomerellaceae</taxon>
        <taxon>Colletotrichum</taxon>
        <taxon>Colletotrichum gloeosporioides species complex</taxon>
    </lineage>
</organism>
<evidence type="ECO:0000256" key="2">
    <source>
        <dbReference type="ARBA" id="ARBA00022448"/>
    </source>
</evidence>
<evidence type="ECO:0000313" key="13">
    <source>
        <dbReference type="Proteomes" id="UP001243330"/>
    </source>
</evidence>
<feature type="transmembrane region" description="Helical" evidence="9">
    <location>
        <begin position="902"/>
        <end position="920"/>
    </location>
</feature>